<reference evidence="15" key="1">
    <citation type="submission" date="2016-11" db="EMBL/GenBank/DDBJ databases">
        <authorList>
            <person name="Varghese N."/>
            <person name="Submissions S."/>
        </authorList>
    </citation>
    <scope>NUCLEOTIDE SEQUENCE [LARGE SCALE GENOMIC DNA]</scope>
    <source>
        <strain evidence="15">DSM 16990</strain>
    </source>
</reference>
<dbReference type="InterPro" id="IPR000531">
    <property type="entry name" value="Beta-barrel_TonB"/>
</dbReference>
<comment type="similarity">
    <text evidence="10 11">Belongs to the TonB-dependent receptor family.</text>
</comment>
<accession>A0A1M5J070</accession>
<evidence type="ECO:0000259" key="12">
    <source>
        <dbReference type="Pfam" id="PF00593"/>
    </source>
</evidence>
<comment type="subcellular location">
    <subcellularLocation>
        <location evidence="1 10">Cell outer membrane</location>
        <topology evidence="1 10">Multi-pass membrane protein</topology>
    </subcellularLocation>
</comment>
<dbReference type="EMBL" id="FQUQ01000005">
    <property type="protein sequence ID" value="SHG33921.1"/>
    <property type="molecule type" value="Genomic_DNA"/>
</dbReference>
<evidence type="ECO:0000256" key="6">
    <source>
        <dbReference type="ARBA" id="ARBA00023077"/>
    </source>
</evidence>
<evidence type="ECO:0000259" key="13">
    <source>
        <dbReference type="Pfam" id="PF07715"/>
    </source>
</evidence>
<dbReference type="SUPFAM" id="SSF56935">
    <property type="entry name" value="Porins"/>
    <property type="match status" value="1"/>
</dbReference>
<keyword evidence="9 10" id="KW-0998">Cell outer membrane</keyword>
<dbReference type="Proteomes" id="UP000184287">
    <property type="component" value="Unassembled WGS sequence"/>
</dbReference>
<dbReference type="Gene3D" id="2.60.40.1120">
    <property type="entry name" value="Carboxypeptidase-like, regulatory domain"/>
    <property type="match status" value="1"/>
</dbReference>
<evidence type="ECO:0000256" key="8">
    <source>
        <dbReference type="ARBA" id="ARBA00023170"/>
    </source>
</evidence>
<evidence type="ECO:0000313" key="15">
    <source>
        <dbReference type="Proteomes" id="UP000184287"/>
    </source>
</evidence>
<dbReference type="SUPFAM" id="SSF49464">
    <property type="entry name" value="Carboxypeptidase regulatory domain-like"/>
    <property type="match status" value="1"/>
</dbReference>
<keyword evidence="7 10" id="KW-0472">Membrane</keyword>
<keyword evidence="2 10" id="KW-0813">Transport</keyword>
<evidence type="ECO:0000256" key="7">
    <source>
        <dbReference type="ARBA" id="ARBA00023136"/>
    </source>
</evidence>
<proteinExistence type="inferred from homology"/>
<evidence type="ECO:0000256" key="11">
    <source>
        <dbReference type="RuleBase" id="RU003357"/>
    </source>
</evidence>
<dbReference type="AlphaFoldDB" id="A0A1M5J070"/>
<evidence type="ECO:0000256" key="5">
    <source>
        <dbReference type="ARBA" id="ARBA00022729"/>
    </source>
</evidence>
<gene>
    <name evidence="14" type="ORF">SAMN04488522_105140</name>
</gene>
<dbReference type="GO" id="GO:0044718">
    <property type="term" value="P:siderophore transmembrane transport"/>
    <property type="evidence" value="ECO:0007669"/>
    <property type="project" value="TreeGrafter"/>
</dbReference>
<keyword evidence="3 10" id="KW-1134">Transmembrane beta strand</keyword>
<keyword evidence="8 14" id="KW-0675">Receptor</keyword>
<evidence type="ECO:0000256" key="3">
    <source>
        <dbReference type="ARBA" id="ARBA00022452"/>
    </source>
</evidence>
<feature type="domain" description="TonB-dependent receptor-like beta-barrel" evidence="12">
    <location>
        <begin position="309"/>
        <end position="756"/>
    </location>
</feature>
<keyword evidence="6 11" id="KW-0798">TonB box</keyword>
<dbReference type="InterPro" id="IPR012910">
    <property type="entry name" value="Plug_dom"/>
</dbReference>
<dbReference type="Gene3D" id="2.170.130.10">
    <property type="entry name" value="TonB-dependent receptor, plug domain"/>
    <property type="match status" value="1"/>
</dbReference>
<dbReference type="InterPro" id="IPR036942">
    <property type="entry name" value="Beta-barrel_TonB_sf"/>
</dbReference>
<dbReference type="PROSITE" id="PS52016">
    <property type="entry name" value="TONB_DEPENDENT_REC_3"/>
    <property type="match status" value="1"/>
</dbReference>
<organism evidence="14 15">
    <name type="scientific">Pedobacter caeni</name>
    <dbReference type="NCBI Taxonomy" id="288992"/>
    <lineage>
        <taxon>Bacteria</taxon>
        <taxon>Pseudomonadati</taxon>
        <taxon>Bacteroidota</taxon>
        <taxon>Sphingobacteriia</taxon>
        <taxon>Sphingobacteriales</taxon>
        <taxon>Sphingobacteriaceae</taxon>
        <taxon>Pedobacter</taxon>
    </lineage>
</organism>
<dbReference type="PANTHER" id="PTHR30069:SF29">
    <property type="entry name" value="HEMOGLOBIN AND HEMOGLOBIN-HAPTOGLOBIN-BINDING PROTEIN 1-RELATED"/>
    <property type="match status" value="1"/>
</dbReference>
<dbReference type="Pfam" id="PF07715">
    <property type="entry name" value="Plug"/>
    <property type="match status" value="1"/>
</dbReference>
<evidence type="ECO:0000313" key="14">
    <source>
        <dbReference type="EMBL" id="SHG33921.1"/>
    </source>
</evidence>
<dbReference type="PANTHER" id="PTHR30069">
    <property type="entry name" value="TONB-DEPENDENT OUTER MEMBRANE RECEPTOR"/>
    <property type="match status" value="1"/>
</dbReference>
<dbReference type="InterPro" id="IPR037066">
    <property type="entry name" value="Plug_dom_sf"/>
</dbReference>
<evidence type="ECO:0000256" key="4">
    <source>
        <dbReference type="ARBA" id="ARBA00022692"/>
    </source>
</evidence>
<dbReference type="Pfam" id="PF00593">
    <property type="entry name" value="TonB_dep_Rec_b-barrel"/>
    <property type="match status" value="1"/>
</dbReference>
<dbReference type="GO" id="GO:0015344">
    <property type="term" value="F:siderophore uptake transmembrane transporter activity"/>
    <property type="evidence" value="ECO:0007669"/>
    <property type="project" value="TreeGrafter"/>
</dbReference>
<evidence type="ECO:0000256" key="1">
    <source>
        <dbReference type="ARBA" id="ARBA00004571"/>
    </source>
</evidence>
<keyword evidence="4 10" id="KW-0812">Transmembrane</keyword>
<evidence type="ECO:0000256" key="9">
    <source>
        <dbReference type="ARBA" id="ARBA00023237"/>
    </source>
</evidence>
<feature type="domain" description="TonB-dependent receptor plug" evidence="13">
    <location>
        <begin position="167"/>
        <end position="244"/>
    </location>
</feature>
<name>A0A1M5J070_9SPHI</name>
<dbReference type="InterPro" id="IPR008969">
    <property type="entry name" value="CarboxyPept-like_regulatory"/>
</dbReference>
<dbReference type="GO" id="GO:0009279">
    <property type="term" value="C:cell outer membrane"/>
    <property type="evidence" value="ECO:0007669"/>
    <property type="project" value="UniProtKB-SubCell"/>
</dbReference>
<dbReference type="Gene3D" id="2.40.170.20">
    <property type="entry name" value="TonB-dependent receptor, beta-barrel domain"/>
    <property type="match status" value="1"/>
</dbReference>
<keyword evidence="15" id="KW-1185">Reference proteome</keyword>
<dbReference type="STRING" id="288992.SAMN04488522_105140"/>
<keyword evidence="5" id="KW-0732">Signal</keyword>
<sequence>MRYFAKSQQMYIYLQHPYTQFFMPYTIRVVLILLFLVLFQHSNAQTKRTVNGNVTDAKTGETLIGASVKLTGPVSAGGITNAYGFYSLNVTDGSYEVSVSFIGYRTILQKVELSKDIRLNFTLEEDNQLDEVVISATKKNENVSSPQMGLQKINVREINNVPVLLGERDVLKTLQLLPGIKSAGEGNSGFYVRGGSTDQNLILLDEAPVYNASHLLGFFSTFNSDAIKDVSVYKGGMPAQYGGRLASVLDIKMNDGNRKEFTAEGGIGLISSRLKVEGPIVKDKGSFMVSARRTYMDAFFKLSSDSSINSNTLYFYDVNAKANYQLDDKNTLYLSGYFGRDKLGLAETFGFNWGNATVTLRWNHLYSNKLFSNTSLIYSNYNYVIQNFMEENNFEVNSSIKDFNLKQDFEYGLSNDHQLKFGLNIIHHTIAPGKLTADARSSVNETTYENRKGLESAIYISDEWAVSERLNLVYGLRLSGFSLMGPGNFKTYDKDGNITQTRSYGSGDFVKNYLNLEPRFSASYQLDKSSSLKGAYTRNIQNIHLMSNSTSTSPTDLYIMNSNNVKPEIADQVAMGYFRNFNEDKYEFSAEIYYKKMQHQIEYRSGTDLRGNGNVEADLLYGDGRAYGIELFLKKRFGKFNGWIGYTYSRTERQFDAINEGKWFYAKQDRTHDLSLVGIYKAGPRWTFSSVFVYNTGNAVTYPSGKYQVNGRTAFYYKEKNGYRTPAYHRLDVAATLEGKPGKKLQSSWSFGIYNLYNRQNPFSIDFKDDPDDKTRTQVVRTTLFGIIPSVTWNFKF</sequence>
<evidence type="ECO:0000256" key="2">
    <source>
        <dbReference type="ARBA" id="ARBA00022448"/>
    </source>
</evidence>
<evidence type="ECO:0000256" key="10">
    <source>
        <dbReference type="PROSITE-ProRule" id="PRU01360"/>
    </source>
</evidence>
<dbReference type="InterPro" id="IPR039426">
    <property type="entry name" value="TonB-dep_rcpt-like"/>
</dbReference>
<protein>
    <submittedName>
        <fullName evidence="14">Outer membrane receptor proteins, mostly Fe transport</fullName>
    </submittedName>
</protein>
<dbReference type="Pfam" id="PF13715">
    <property type="entry name" value="CarbopepD_reg_2"/>
    <property type="match status" value="1"/>
</dbReference>